<evidence type="ECO:0000256" key="4">
    <source>
        <dbReference type="ARBA" id="ARBA00023002"/>
    </source>
</evidence>
<comment type="subunit">
    <text evidence="5">Homodimer.</text>
</comment>
<feature type="binding site" evidence="5">
    <location>
        <begin position="189"/>
        <end position="191"/>
    </location>
    <ligand>
        <name>substrate</name>
    </ligand>
</feature>
<dbReference type="InterPro" id="IPR019740">
    <property type="entry name" value="Pyridox_Oxase_CS"/>
</dbReference>
<feature type="binding site" evidence="5">
    <location>
        <position position="104"/>
    </location>
    <ligand>
        <name>FMN</name>
        <dbReference type="ChEBI" id="CHEBI:58210"/>
    </ligand>
</feature>
<dbReference type="Gene3D" id="2.30.110.10">
    <property type="entry name" value="Electron Transport, Fmn-binding Protein, Chain A"/>
    <property type="match status" value="1"/>
</dbReference>
<feature type="binding site" evidence="5">
    <location>
        <position position="122"/>
    </location>
    <ligand>
        <name>substrate</name>
    </ligand>
</feature>
<evidence type="ECO:0000256" key="5">
    <source>
        <dbReference type="HAMAP-Rule" id="MF_01629"/>
    </source>
</evidence>
<dbReference type="PIRSF" id="PIRSF000190">
    <property type="entry name" value="Pyd_amn-ph_oxd"/>
    <property type="match status" value="1"/>
</dbReference>
<evidence type="ECO:0000256" key="2">
    <source>
        <dbReference type="ARBA" id="ARBA00022630"/>
    </source>
</evidence>
<comment type="cofactor">
    <cofactor evidence="5">
        <name>FMN</name>
        <dbReference type="ChEBI" id="CHEBI:58210"/>
    </cofactor>
    <text evidence="5">Binds 1 FMN per subunit.</text>
</comment>
<dbReference type="InterPro" id="IPR011576">
    <property type="entry name" value="Pyridox_Oxase_N"/>
</dbReference>
<organism evidence="8 9">
    <name type="scientific">Seminibacterium arietis</name>
    <dbReference type="NCBI Taxonomy" id="1173502"/>
    <lineage>
        <taxon>Bacteria</taxon>
        <taxon>Pseudomonadati</taxon>
        <taxon>Pseudomonadota</taxon>
        <taxon>Gammaproteobacteria</taxon>
        <taxon>Pasteurellales</taxon>
        <taxon>Pasteurellaceae</taxon>
        <taxon>Seminibacterium</taxon>
    </lineage>
</organism>
<evidence type="ECO:0000259" key="6">
    <source>
        <dbReference type="Pfam" id="PF01243"/>
    </source>
</evidence>
<gene>
    <name evidence="5 8" type="primary">pdxH</name>
    <name evidence="8" type="ORF">ACFQ02_08405</name>
</gene>
<dbReference type="PANTHER" id="PTHR10851">
    <property type="entry name" value="PYRIDOXINE-5-PHOSPHATE OXIDASE"/>
    <property type="match status" value="1"/>
</dbReference>
<dbReference type="RefSeq" id="WP_380821729.1">
    <property type="nucleotide sequence ID" value="NZ_JBHTJN010000025.1"/>
</dbReference>
<feature type="binding site" evidence="5">
    <location>
        <begin position="75"/>
        <end position="76"/>
    </location>
    <ligand>
        <name>FMN</name>
        <dbReference type="ChEBI" id="CHEBI:58210"/>
    </ligand>
</feature>
<keyword evidence="2 5" id="KW-0285">Flavoprotein</keyword>
<evidence type="ECO:0000256" key="1">
    <source>
        <dbReference type="ARBA" id="ARBA00007301"/>
    </source>
</evidence>
<feature type="binding site" evidence="5">
    <location>
        <position position="183"/>
    </location>
    <ligand>
        <name>FMN</name>
        <dbReference type="ChEBI" id="CHEBI:58210"/>
    </ligand>
</feature>
<evidence type="ECO:0000256" key="3">
    <source>
        <dbReference type="ARBA" id="ARBA00022643"/>
    </source>
</evidence>
<proteinExistence type="inferred from homology"/>
<dbReference type="NCBIfam" id="TIGR00558">
    <property type="entry name" value="pdxH"/>
    <property type="match status" value="1"/>
</dbReference>
<comment type="caution">
    <text evidence="8">The sequence shown here is derived from an EMBL/GenBank/DDBJ whole genome shotgun (WGS) entry which is preliminary data.</text>
</comment>
<dbReference type="InterPro" id="IPR000659">
    <property type="entry name" value="Pyridox_Oxase"/>
</dbReference>
<feature type="binding site" evidence="5">
    <location>
        <position position="130"/>
    </location>
    <ligand>
        <name>substrate</name>
    </ligand>
</feature>
<accession>A0ABW3IA52</accession>
<name>A0ABW3IA52_9PAST</name>
<evidence type="ECO:0000313" key="9">
    <source>
        <dbReference type="Proteomes" id="UP001596996"/>
    </source>
</evidence>
<dbReference type="InterPro" id="IPR012349">
    <property type="entry name" value="Split_barrel_FMN-bd"/>
</dbReference>
<comment type="catalytic activity">
    <reaction evidence="5">
        <text>pyridoxine 5'-phosphate + O2 = pyridoxal 5'-phosphate + H2O2</text>
        <dbReference type="Rhea" id="RHEA:15149"/>
        <dbReference type="ChEBI" id="CHEBI:15379"/>
        <dbReference type="ChEBI" id="CHEBI:16240"/>
        <dbReference type="ChEBI" id="CHEBI:58589"/>
        <dbReference type="ChEBI" id="CHEBI:597326"/>
        <dbReference type="EC" id="1.4.3.5"/>
    </reaction>
</comment>
<dbReference type="NCBIfam" id="NF004231">
    <property type="entry name" value="PRK05679.1"/>
    <property type="match status" value="1"/>
</dbReference>
<dbReference type="EMBL" id="JBHTJN010000025">
    <property type="protein sequence ID" value="MFD0966853.1"/>
    <property type="molecule type" value="Genomic_DNA"/>
</dbReference>
<dbReference type="Pfam" id="PF01243">
    <property type="entry name" value="PNPOx_N"/>
    <property type="match status" value="1"/>
</dbReference>
<feature type="domain" description="Pyridoxamine 5'-phosphate oxidase N-terminal" evidence="6">
    <location>
        <begin position="32"/>
        <end position="157"/>
    </location>
</feature>
<dbReference type="EC" id="1.4.3.5" evidence="5"/>
<sequence>MDLHNIREEYTKQQLSKKECLDNPLTQFEKWLNEAIKSDIKEPTAMNLATVNDSGQPSSRIVLLKEVNSQGFIFFTNYLSQKGKNISQNSLVALNFFWQELQRQVRIEGKVKKIPEDQSDEYFSSRPYTSRIGAWASKQSAVISSKKLLLAKAASIAAKYPFYVPRPAHWGGYIVVPSMFEFWQGRPSRLHDRIRYLLDQNGNWYRERLSP</sequence>
<dbReference type="Pfam" id="PF10590">
    <property type="entry name" value="PNP_phzG_C"/>
    <property type="match status" value="1"/>
</dbReference>
<comment type="pathway">
    <text evidence="5">Cofactor metabolism; pyridoxal 5'-phosphate salvage; pyridoxal 5'-phosphate from pyridoxine 5'-phosphate: step 1/1.</text>
</comment>
<dbReference type="PANTHER" id="PTHR10851:SF0">
    <property type="entry name" value="PYRIDOXINE-5'-PHOSPHATE OXIDASE"/>
    <property type="match status" value="1"/>
</dbReference>
<protein>
    <recommendedName>
        <fullName evidence="5">Pyridoxine/pyridoxamine 5'-phosphate oxidase</fullName>
        <ecNumber evidence="5">1.4.3.5</ecNumber>
    </recommendedName>
    <alternativeName>
        <fullName evidence="5">PNP/PMP oxidase</fullName>
        <shortName evidence="5">PNPOx</shortName>
    </alternativeName>
    <alternativeName>
        <fullName evidence="5">Pyridoxal 5'-phosphate synthase</fullName>
    </alternativeName>
</protein>
<dbReference type="InterPro" id="IPR019576">
    <property type="entry name" value="Pyridoxamine_oxidase_dimer_C"/>
</dbReference>
<evidence type="ECO:0000259" key="7">
    <source>
        <dbReference type="Pfam" id="PF10590"/>
    </source>
</evidence>
<comment type="catalytic activity">
    <reaction evidence="5">
        <text>pyridoxamine 5'-phosphate + O2 + H2O = pyridoxal 5'-phosphate + H2O2 + NH4(+)</text>
        <dbReference type="Rhea" id="RHEA:15817"/>
        <dbReference type="ChEBI" id="CHEBI:15377"/>
        <dbReference type="ChEBI" id="CHEBI:15379"/>
        <dbReference type="ChEBI" id="CHEBI:16240"/>
        <dbReference type="ChEBI" id="CHEBI:28938"/>
        <dbReference type="ChEBI" id="CHEBI:58451"/>
        <dbReference type="ChEBI" id="CHEBI:597326"/>
        <dbReference type="EC" id="1.4.3.5"/>
    </reaction>
</comment>
<keyword evidence="4 5" id="KW-0560">Oxidoreductase</keyword>
<comment type="function">
    <text evidence="5">Catalyzes the oxidation of either pyridoxine 5'-phosphate (PNP) or pyridoxamine 5'-phosphate (PMP) into pyridoxal 5'-phosphate (PLP).</text>
</comment>
<comment type="pathway">
    <text evidence="5">Cofactor metabolism; pyridoxal 5'-phosphate salvage; pyridoxal 5'-phosphate from pyridoxamine 5'-phosphate: step 1/1.</text>
</comment>
<dbReference type="SUPFAM" id="SSF50475">
    <property type="entry name" value="FMN-binding split barrel"/>
    <property type="match status" value="1"/>
</dbReference>
<comment type="similarity">
    <text evidence="1 5">Belongs to the pyridoxamine 5'-phosphate oxidase family.</text>
</comment>
<feature type="binding site" evidence="5">
    <location>
        <begin position="60"/>
        <end position="65"/>
    </location>
    <ligand>
        <name>FMN</name>
        <dbReference type="ChEBI" id="CHEBI:58210"/>
    </ligand>
</feature>
<comment type="caution">
    <text evidence="5">Lacks conserved residue(s) required for the propagation of feature annotation.</text>
</comment>
<feature type="binding site" evidence="5">
    <location>
        <begin position="139"/>
        <end position="140"/>
    </location>
    <ligand>
        <name>FMN</name>
        <dbReference type="ChEBI" id="CHEBI:58210"/>
    </ligand>
</feature>
<dbReference type="Proteomes" id="UP001596996">
    <property type="component" value="Unassembled WGS sequence"/>
</dbReference>
<keyword evidence="5" id="KW-0664">Pyridoxine biosynthesis</keyword>
<feature type="binding site" evidence="5">
    <location>
        <position position="193"/>
    </location>
    <ligand>
        <name>FMN</name>
        <dbReference type="ChEBI" id="CHEBI:58210"/>
    </ligand>
</feature>
<dbReference type="HAMAP" id="MF_01629">
    <property type="entry name" value="PdxH"/>
    <property type="match status" value="1"/>
</dbReference>
<dbReference type="PROSITE" id="PS01064">
    <property type="entry name" value="PYRIDOX_OXIDASE"/>
    <property type="match status" value="1"/>
</dbReference>
<feature type="domain" description="Pyridoxine 5'-phosphate oxidase dimerisation C-terminal" evidence="7">
    <location>
        <begin position="170"/>
        <end position="211"/>
    </location>
</feature>
<feature type="binding site" evidence="5">
    <location>
        <position position="126"/>
    </location>
    <ligand>
        <name>substrate</name>
    </ligand>
</feature>
<dbReference type="GO" id="GO:0004733">
    <property type="term" value="F:pyridoxamine phosphate oxidase activity"/>
    <property type="evidence" value="ECO:0007669"/>
    <property type="project" value="UniProtKB-EC"/>
</dbReference>
<feature type="binding site" evidence="5">
    <location>
        <position position="82"/>
    </location>
    <ligand>
        <name>FMN</name>
        <dbReference type="ChEBI" id="CHEBI:58210"/>
    </ligand>
</feature>
<keyword evidence="3 5" id="KW-0288">FMN</keyword>
<keyword evidence="9" id="KW-1185">Reference proteome</keyword>
<feature type="binding site" evidence="5">
    <location>
        <position position="65"/>
    </location>
    <ligand>
        <name>substrate</name>
    </ligand>
</feature>
<evidence type="ECO:0000313" key="8">
    <source>
        <dbReference type="EMBL" id="MFD0966853.1"/>
    </source>
</evidence>
<reference evidence="9" key="1">
    <citation type="journal article" date="2019" name="Int. J. Syst. Evol. Microbiol.">
        <title>The Global Catalogue of Microorganisms (GCM) 10K type strain sequencing project: providing services to taxonomists for standard genome sequencing and annotation.</title>
        <authorList>
            <consortium name="The Broad Institute Genomics Platform"/>
            <consortium name="The Broad Institute Genome Sequencing Center for Infectious Disease"/>
            <person name="Wu L."/>
            <person name="Ma J."/>
        </authorList>
    </citation>
    <scope>NUCLEOTIDE SEQUENCE [LARGE SCALE GENOMIC DNA]</scope>
    <source>
        <strain evidence="9">CCUG 61707</strain>
    </source>
</reference>